<protein>
    <submittedName>
        <fullName evidence="1">HAD family phosphatase</fullName>
    </submittedName>
</protein>
<gene>
    <name evidence="1" type="ORF">F0L46_09950</name>
</gene>
<evidence type="ECO:0000313" key="2">
    <source>
        <dbReference type="Proteomes" id="UP000323142"/>
    </source>
</evidence>
<evidence type="ECO:0000313" key="1">
    <source>
        <dbReference type="EMBL" id="KAA2237314.1"/>
    </source>
</evidence>
<accession>A0A5B2VEB8</accession>
<dbReference type="Pfam" id="PF00702">
    <property type="entry name" value="Hydrolase"/>
    <property type="match status" value="1"/>
</dbReference>
<dbReference type="CDD" id="cd02603">
    <property type="entry name" value="HAD_sEH-N_like"/>
    <property type="match status" value="1"/>
</dbReference>
<reference evidence="1 2" key="2">
    <citation type="submission" date="2019-09" db="EMBL/GenBank/DDBJ databases">
        <authorList>
            <person name="Jin C."/>
        </authorList>
    </citation>
    <scope>NUCLEOTIDE SEQUENCE [LARGE SCALE GENOMIC DNA]</scope>
    <source>
        <strain evidence="1 2">BN140002</strain>
    </source>
</reference>
<dbReference type="Gene3D" id="3.40.50.1000">
    <property type="entry name" value="HAD superfamily/HAD-like"/>
    <property type="match status" value="1"/>
</dbReference>
<organism evidence="1 2">
    <name type="scientific">Salinarimonas soli</name>
    <dbReference type="NCBI Taxonomy" id="1638099"/>
    <lineage>
        <taxon>Bacteria</taxon>
        <taxon>Pseudomonadati</taxon>
        <taxon>Pseudomonadota</taxon>
        <taxon>Alphaproteobacteria</taxon>
        <taxon>Hyphomicrobiales</taxon>
        <taxon>Salinarimonadaceae</taxon>
        <taxon>Salinarimonas</taxon>
    </lineage>
</organism>
<dbReference type="Proteomes" id="UP000323142">
    <property type="component" value="Unassembled WGS sequence"/>
</dbReference>
<dbReference type="InterPro" id="IPR006439">
    <property type="entry name" value="HAD-SF_hydro_IA"/>
</dbReference>
<dbReference type="SUPFAM" id="SSF56784">
    <property type="entry name" value="HAD-like"/>
    <property type="match status" value="1"/>
</dbReference>
<dbReference type="InterPro" id="IPR023198">
    <property type="entry name" value="PGP-like_dom2"/>
</dbReference>
<reference evidence="1 2" key="1">
    <citation type="submission" date="2019-09" db="EMBL/GenBank/DDBJ databases">
        <title>Salinarimonas rosea gen. nov., sp. nov., a new member of the a-2 subgroup of the Proteobacteria.</title>
        <authorList>
            <person name="Liu J."/>
        </authorList>
    </citation>
    <scope>NUCLEOTIDE SEQUENCE [LARGE SCALE GENOMIC DNA]</scope>
    <source>
        <strain evidence="1 2">BN140002</strain>
    </source>
</reference>
<name>A0A5B2VEB8_9HYPH</name>
<dbReference type="InterPro" id="IPR023214">
    <property type="entry name" value="HAD_sf"/>
</dbReference>
<dbReference type="OrthoDB" id="9807742at2"/>
<dbReference type="PANTHER" id="PTHR43611">
    <property type="entry name" value="ALPHA-D-GLUCOSE 1-PHOSPHATE PHOSPHATASE"/>
    <property type="match status" value="1"/>
</dbReference>
<dbReference type="PRINTS" id="PR00413">
    <property type="entry name" value="HADHALOGNASE"/>
</dbReference>
<dbReference type="InterPro" id="IPR036412">
    <property type="entry name" value="HAD-like_sf"/>
</dbReference>
<comment type="caution">
    <text evidence="1">The sequence shown here is derived from an EMBL/GenBank/DDBJ whole genome shotgun (WGS) entry which is preliminary data.</text>
</comment>
<keyword evidence="2" id="KW-1185">Reference proteome</keyword>
<proteinExistence type="predicted"/>
<dbReference type="EMBL" id="VUOA01000019">
    <property type="protein sequence ID" value="KAA2237314.1"/>
    <property type="molecule type" value="Genomic_DNA"/>
</dbReference>
<dbReference type="AlphaFoldDB" id="A0A5B2VEB8"/>
<dbReference type="Gene3D" id="1.10.150.240">
    <property type="entry name" value="Putative phosphatase, domain 2"/>
    <property type="match status" value="1"/>
</dbReference>
<dbReference type="RefSeq" id="WP_149817003.1">
    <property type="nucleotide sequence ID" value="NZ_VUOA01000019.1"/>
</dbReference>
<dbReference type="NCBIfam" id="TIGR01509">
    <property type="entry name" value="HAD-SF-IA-v3"/>
    <property type="match status" value="1"/>
</dbReference>
<sequence>MIPVFDIGGVLIRWDPRPLFREWISDPADLERFIDTVCPGDWDLEQEGLRPFSQGLAARMARFPEHADLLRAFDDRWIETVPGPIEGTAALLDELRTAGVPTYAITNFSREKFAVLLEHVPFLSGFDGIIVSAHEHLLKPDPRIYALLCERYDLNPADCFFIDDTRANVEAAQAFGMQGHHFTDPCALRLEMRAYGLPV</sequence>
<dbReference type="PANTHER" id="PTHR43611:SF3">
    <property type="entry name" value="FLAVIN MONONUCLEOTIDE HYDROLASE 1, CHLOROPLATIC"/>
    <property type="match status" value="1"/>
</dbReference>